<dbReference type="AlphaFoldDB" id="I0GUF1"/>
<gene>
    <name evidence="1" type="ordered locus">SELR_26800</name>
</gene>
<protein>
    <submittedName>
        <fullName evidence="1">Uncharacterized protein</fullName>
    </submittedName>
</protein>
<dbReference type="Proteomes" id="UP000007887">
    <property type="component" value="Chromosome"/>
</dbReference>
<dbReference type="HOGENOM" id="CLU_3103723_0_0_9"/>
<sequence length="51" mass="5923">MISGVDIKNVRIVIEAMFKLNNIALYMVQRQAEGLSAILVAYIRCYHPYRH</sequence>
<proteinExistence type="predicted"/>
<accession>I0GUF1</accession>
<evidence type="ECO:0000313" key="1">
    <source>
        <dbReference type="EMBL" id="BAL84388.1"/>
    </source>
</evidence>
<dbReference type="EMBL" id="AP012292">
    <property type="protein sequence ID" value="BAL84388.1"/>
    <property type="molecule type" value="Genomic_DNA"/>
</dbReference>
<name>I0GUF1_SELRL</name>
<reference evidence="1 2" key="1">
    <citation type="submission" date="2011-10" db="EMBL/GenBank/DDBJ databases">
        <title>Whole genome sequence of Selenomonas ruminantium subsp. lactilytica TAM6421.</title>
        <authorList>
            <person name="Oguchi A."/>
            <person name="Ankai A."/>
            <person name="Kaneko J."/>
            <person name="Yamada-Narita S."/>
            <person name="Fukui S."/>
            <person name="Takahashi M."/>
            <person name="Onodera T."/>
            <person name="Kojima S."/>
            <person name="Fushimi T."/>
            <person name="Abe N."/>
            <person name="Kamio Y."/>
            <person name="Yamazaki S."/>
            <person name="Fujita N."/>
        </authorList>
    </citation>
    <scope>NUCLEOTIDE SEQUENCE [LARGE SCALE GENOMIC DNA]</scope>
    <source>
        <strain evidence="2">NBRC 103574 / TAM6421</strain>
    </source>
</reference>
<evidence type="ECO:0000313" key="2">
    <source>
        <dbReference type="Proteomes" id="UP000007887"/>
    </source>
</evidence>
<dbReference type="KEGG" id="sri:SELR_26800"/>
<organism evidence="1 2">
    <name type="scientific">Selenomonas ruminantium subsp. lactilytica (strain NBRC 103574 / TAM6421)</name>
    <dbReference type="NCBI Taxonomy" id="927704"/>
    <lineage>
        <taxon>Bacteria</taxon>
        <taxon>Bacillati</taxon>
        <taxon>Bacillota</taxon>
        <taxon>Negativicutes</taxon>
        <taxon>Selenomonadales</taxon>
        <taxon>Selenomonadaceae</taxon>
        <taxon>Selenomonas</taxon>
    </lineage>
</organism>